<sequence>MENLRTNFNLSEKEIQSLFRFVEKKSVRWYDLQIEIVDHLASSIEDEISLIPGISFESALENVYKGFGIFGFAKIVEERQNHLAKAVKKRWWSEIKNMFKWPEIALSILIVSGLSILSKLLQHSLEIYFYIIYFGIISIPMISVLQRKNVKKPLLLLEKGSMYMSVSTFFQFFIIPFSLRISPLLFVVLLFITTLFEMATFKTYISIRKKAEALYPAAFN</sequence>
<keyword evidence="1" id="KW-0812">Transmembrane</keyword>
<dbReference type="OrthoDB" id="662673at2"/>
<keyword evidence="1" id="KW-1133">Transmembrane helix</keyword>
<dbReference type="Proteomes" id="UP000199031">
    <property type="component" value="Unassembled WGS sequence"/>
</dbReference>
<evidence type="ECO:0000256" key="1">
    <source>
        <dbReference type="SAM" id="Phobius"/>
    </source>
</evidence>
<feature type="transmembrane region" description="Helical" evidence="1">
    <location>
        <begin position="127"/>
        <end position="145"/>
    </location>
</feature>
<evidence type="ECO:0000313" key="2">
    <source>
        <dbReference type="EMBL" id="SFP89081.1"/>
    </source>
</evidence>
<feature type="transmembrane region" description="Helical" evidence="1">
    <location>
        <begin position="181"/>
        <end position="201"/>
    </location>
</feature>
<feature type="transmembrane region" description="Helical" evidence="1">
    <location>
        <begin position="104"/>
        <end position="121"/>
    </location>
</feature>
<evidence type="ECO:0000313" key="3">
    <source>
        <dbReference type="Proteomes" id="UP000199031"/>
    </source>
</evidence>
<protein>
    <submittedName>
        <fullName evidence="2">Uncharacterized protein</fullName>
    </submittedName>
</protein>
<keyword evidence="3" id="KW-1185">Reference proteome</keyword>
<feature type="transmembrane region" description="Helical" evidence="1">
    <location>
        <begin position="157"/>
        <end position="175"/>
    </location>
</feature>
<dbReference type="EMBL" id="FOXQ01000003">
    <property type="protein sequence ID" value="SFP89081.1"/>
    <property type="molecule type" value="Genomic_DNA"/>
</dbReference>
<proteinExistence type="predicted"/>
<dbReference type="STRING" id="1465490.SAMN05444277_1034"/>
<name>A0A1I5U1N8_9BACT</name>
<accession>A0A1I5U1N8</accession>
<gene>
    <name evidence="2" type="ORF">SAMN05444277_1034</name>
</gene>
<keyword evidence="1" id="KW-0472">Membrane</keyword>
<reference evidence="2 3" key="1">
    <citation type="submission" date="2016-10" db="EMBL/GenBank/DDBJ databases">
        <authorList>
            <person name="de Groot N.N."/>
        </authorList>
    </citation>
    <scope>NUCLEOTIDE SEQUENCE [LARGE SCALE GENOMIC DNA]</scope>
    <source>
        <strain evidence="2 3">DSM 28286</strain>
    </source>
</reference>
<organism evidence="2 3">
    <name type="scientific">Parafilimonas terrae</name>
    <dbReference type="NCBI Taxonomy" id="1465490"/>
    <lineage>
        <taxon>Bacteria</taxon>
        <taxon>Pseudomonadati</taxon>
        <taxon>Bacteroidota</taxon>
        <taxon>Chitinophagia</taxon>
        <taxon>Chitinophagales</taxon>
        <taxon>Chitinophagaceae</taxon>
        <taxon>Parafilimonas</taxon>
    </lineage>
</organism>
<dbReference type="RefSeq" id="WP_090656246.1">
    <property type="nucleotide sequence ID" value="NZ_FOXQ01000003.1"/>
</dbReference>
<dbReference type="AlphaFoldDB" id="A0A1I5U1N8"/>